<dbReference type="SUPFAM" id="SSF64356">
    <property type="entry name" value="SNARE-like"/>
    <property type="match status" value="1"/>
</dbReference>
<keyword evidence="3" id="KW-0472">Membrane</keyword>
<reference evidence="6" key="1">
    <citation type="journal article" date="2021" name="Open Biol.">
        <title>Shared evolutionary footprints suggest mitochondrial oxidative damage underlies multiple complex I losses in fungi.</title>
        <authorList>
            <person name="Schikora-Tamarit M.A."/>
            <person name="Marcet-Houben M."/>
            <person name="Nosek J."/>
            <person name="Gabaldon T."/>
        </authorList>
    </citation>
    <scope>NUCLEOTIDE SEQUENCE</scope>
    <source>
        <strain evidence="6">CBS6341</strain>
    </source>
</reference>
<comment type="subcellular location">
    <subcellularLocation>
        <location evidence="1">Cytoplasmic vesicle membrane</location>
    </subcellularLocation>
</comment>
<evidence type="ECO:0000256" key="2">
    <source>
        <dbReference type="ARBA" id="ARBA00022448"/>
    </source>
</evidence>
<name>A0A9P8PPU0_9ASCO</name>
<dbReference type="Gene3D" id="3.30.450.60">
    <property type="match status" value="1"/>
</dbReference>
<dbReference type="EMBL" id="JAEUBF010000772">
    <property type="protein sequence ID" value="KAH3675432.1"/>
    <property type="molecule type" value="Genomic_DNA"/>
</dbReference>
<dbReference type="PROSITE" id="PS51072">
    <property type="entry name" value="MHD"/>
    <property type="match status" value="1"/>
</dbReference>
<protein>
    <recommendedName>
        <fullName evidence="5">MHD domain-containing protein</fullName>
    </recommendedName>
</protein>
<dbReference type="InterPro" id="IPR028565">
    <property type="entry name" value="MHD"/>
</dbReference>
<accession>A0A9P8PPU0</accession>
<dbReference type="SUPFAM" id="SSF49447">
    <property type="entry name" value="Second domain of Mu2 adaptin subunit (ap50) of ap2 adaptor"/>
    <property type="match status" value="1"/>
</dbReference>
<keyword evidence="2" id="KW-0813">Transport</keyword>
<dbReference type="CDD" id="cd09252">
    <property type="entry name" value="AP-3_Mu3_Cterm"/>
    <property type="match status" value="1"/>
</dbReference>
<evidence type="ECO:0000256" key="1">
    <source>
        <dbReference type="ARBA" id="ARBA00004156"/>
    </source>
</evidence>
<evidence type="ECO:0000256" key="4">
    <source>
        <dbReference type="ARBA" id="ARBA00023329"/>
    </source>
</evidence>
<keyword evidence="4" id="KW-0968">Cytoplasmic vesicle</keyword>
<dbReference type="PANTHER" id="PTHR10529">
    <property type="entry name" value="AP COMPLEX SUBUNIT MU"/>
    <property type="match status" value="1"/>
</dbReference>
<dbReference type="OrthoDB" id="870at2759"/>
<evidence type="ECO:0000256" key="3">
    <source>
        <dbReference type="ARBA" id="ARBA00023136"/>
    </source>
</evidence>
<dbReference type="Pfam" id="PF00928">
    <property type="entry name" value="Adap_comp_sub"/>
    <property type="match status" value="1"/>
</dbReference>
<comment type="caution">
    <text evidence="6">The sequence shown here is derived from an EMBL/GenBank/DDBJ whole genome shotgun (WGS) entry which is preliminary data.</text>
</comment>
<dbReference type="InterPro" id="IPR036168">
    <property type="entry name" value="AP2_Mu_C_sf"/>
</dbReference>
<dbReference type="Gene3D" id="2.60.40.1170">
    <property type="entry name" value="Mu homology domain, subdomain B"/>
    <property type="match status" value="2"/>
</dbReference>
<proteinExistence type="predicted"/>
<organism evidence="6 7">
    <name type="scientific">Wickerhamomyces mucosus</name>
    <dbReference type="NCBI Taxonomy" id="1378264"/>
    <lineage>
        <taxon>Eukaryota</taxon>
        <taxon>Fungi</taxon>
        <taxon>Dikarya</taxon>
        <taxon>Ascomycota</taxon>
        <taxon>Saccharomycotina</taxon>
        <taxon>Saccharomycetes</taxon>
        <taxon>Phaffomycetales</taxon>
        <taxon>Wickerhamomycetaceae</taxon>
        <taxon>Wickerhamomyces</taxon>
    </lineage>
</organism>
<gene>
    <name evidence="6" type="ORF">WICMUC_002721</name>
</gene>
<dbReference type="GO" id="GO:0030659">
    <property type="term" value="C:cytoplasmic vesicle membrane"/>
    <property type="evidence" value="ECO:0007669"/>
    <property type="project" value="UniProtKB-SubCell"/>
</dbReference>
<dbReference type="InterPro" id="IPR011012">
    <property type="entry name" value="Longin-like_dom_sf"/>
</dbReference>
<evidence type="ECO:0000259" key="5">
    <source>
        <dbReference type="PROSITE" id="PS51072"/>
    </source>
</evidence>
<sequence length="520" mass="58240">MATIEGLYLADERDNLIFEYPTSSSSPPLKTILATIKGVSESRYKVLHNDSIIEISQSNTIYKCTQGRIVIYAYVENKRVQESLDLKTLKNHGEAEAEYKELEEHDNGDLVNQSGNANMKRNKISTTNPNFIFVFLNKILEILSQYFGTPLNPIKIEANYDVMCNLMQDMIESGYPFITDINQLKDYVPIKSSLSSKIISTTNQLAKTYTSASNVSISSIMSNSSTNSETPWRKSNIKYTNNELFLDITEEINVILSPNTSTKNKKLLNAYKLVPKVAFLKGTVEFTSHLSGMPQTQLLLNLSGHHLSTPSFHKCIDQDKWIDSEQSLLSFVPPDGKTTIMDYIIDLDQLPLSKTFKNLGLVSIDYKENLGLKATEFEITLSLNLLKTVSSLDYLRITIKTKVDENVKIIRLSHGDFQTKSKGTFEWVFDDRVSLGTSPILRGTIESASESINDTLSNSSSNDSQALKLFPQLISASYTYKGALPSGIKVESLKIIKGLGDVKPYKGVKYITKTGDFIIR</sequence>
<keyword evidence="7" id="KW-1185">Reference proteome</keyword>
<evidence type="ECO:0000313" key="7">
    <source>
        <dbReference type="Proteomes" id="UP000769528"/>
    </source>
</evidence>
<dbReference type="AlphaFoldDB" id="A0A9P8PPU0"/>
<dbReference type="InterPro" id="IPR050431">
    <property type="entry name" value="Adaptor_comp_med_subunit"/>
</dbReference>
<feature type="domain" description="MHD" evidence="5">
    <location>
        <begin position="241"/>
        <end position="520"/>
    </location>
</feature>
<dbReference type="Proteomes" id="UP000769528">
    <property type="component" value="Unassembled WGS sequence"/>
</dbReference>
<reference evidence="6" key="2">
    <citation type="submission" date="2021-01" db="EMBL/GenBank/DDBJ databases">
        <authorList>
            <person name="Schikora-Tamarit M.A."/>
        </authorList>
    </citation>
    <scope>NUCLEOTIDE SEQUENCE</scope>
    <source>
        <strain evidence="6">CBS6341</strain>
    </source>
</reference>
<evidence type="ECO:0000313" key="6">
    <source>
        <dbReference type="EMBL" id="KAH3675432.1"/>
    </source>
</evidence>
<dbReference type="GO" id="GO:0030117">
    <property type="term" value="C:membrane coat"/>
    <property type="evidence" value="ECO:0007669"/>
    <property type="project" value="UniProtKB-ARBA"/>
</dbReference>